<evidence type="ECO:0000313" key="2">
    <source>
        <dbReference type="EMBL" id="KAJ1142767.1"/>
    </source>
</evidence>
<organism evidence="2 3">
    <name type="scientific">Pleurodeles waltl</name>
    <name type="common">Iberian ribbed newt</name>
    <dbReference type="NCBI Taxonomy" id="8319"/>
    <lineage>
        <taxon>Eukaryota</taxon>
        <taxon>Metazoa</taxon>
        <taxon>Chordata</taxon>
        <taxon>Craniata</taxon>
        <taxon>Vertebrata</taxon>
        <taxon>Euteleostomi</taxon>
        <taxon>Amphibia</taxon>
        <taxon>Batrachia</taxon>
        <taxon>Caudata</taxon>
        <taxon>Salamandroidea</taxon>
        <taxon>Salamandridae</taxon>
        <taxon>Pleurodelinae</taxon>
        <taxon>Pleurodeles</taxon>
    </lineage>
</organism>
<evidence type="ECO:0000256" key="1">
    <source>
        <dbReference type="SAM" id="SignalP"/>
    </source>
</evidence>
<feature type="signal peptide" evidence="1">
    <location>
        <begin position="1"/>
        <end position="19"/>
    </location>
</feature>
<sequence>MQDFITILLSLVLIPAAGGTRRAARRPVQQEPGFGVLRTERASPPLRYMVNLFQDLQPEGRRAKKHTPLGQKADIVRSLVAKSVDRKKKLSVVKKKACAIRLDNVFLGSVVNSLRHIRYAAFDFITGRGVLGPQNPEHGMRANILAAGHTVRTTAWRRHPATFVAFPGA</sequence>
<dbReference type="AlphaFoldDB" id="A0AAV7QQI1"/>
<keyword evidence="3" id="KW-1185">Reference proteome</keyword>
<dbReference type="EMBL" id="JANPWB010000010">
    <property type="protein sequence ID" value="KAJ1142767.1"/>
    <property type="molecule type" value="Genomic_DNA"/>
</dbReference>
<comment type="caution">
    <text evidence="2">The sequence shown here is derived from an EMBL/GenBank/DDBJ whole genome shotgun (WGS) entry which is preliminary data.</text>
</comment>
<gene>
    <name evidence="2" type="ORF">NDU88_009080</name>
</gene>
<protein>
    <submittedName>
        <fullName evidence="2">Uncharacterized protein</fullName>
    </submittedName>
</protein>
<accession>A0AAV7QQI1</accession>
<evidence type="ECO:0000313" key="3">
    <source>
        <dbReference type="Proteomes" id="UP001066276"/>
    </source>
</evidence>
<dbReference type="Proteomes" id="UP001066276">
    <property type="component" value="Chromosome 6"/>
</dbReference>
<name>A0AAV7QQI1_PLEWA</name>
<reference evidence="2" key="1">
    <citation type="journal article" date="2022" name="bioRxiv">
        <title>Sequencing and chromosome-scale assembly of the giantPleurodeles waltlgenome.</title>
        <authorList>
            <person name="Brown T."/>
            <person name="Elewa A."/>
            <person name="Iarovenko S."/>
            <person name="Subramanian E."/>
            <person name="Araus A.J."/>
            <person name="Petzold A."/>
            <person name="Susuki M."/>
            <person name="Suzuki K.-i.T."/>
            <person name="Hayashi T."/>
            <person name="Toyoda A."/>
            <person name="Oliveira C."/>
            <person name="Osipova E."/>
            <person name="Leigh N.D."/>
            <person name="Simon A."/>
            <person name="Yun M.H."/>
        </authorList>
    </citation>
    <scope>NUCLEOTIDE SEQUENCE</scope>
    <source>
        <strain evidence="2">20211129_DDA</strain>
        <tissue evidence="2">Liver</tissue>
    </source>
</reference>
<feature type="chain" id="PRO_5043384023" evidence="1">
    <location>
        <begin position="20"/>
        <end position="169"/>
    </location>
</feature>
<proteinExistence type="predicted"/>
<keyword evidence="1" id="KW-0732">Signal</keyword>